<protein>
    <submittedName>
        <fullName evidence="7">Uncharacterized protein</fullName>
    </submittedName>
</protein>
<proteinExistence type="predicted"/>
<reference evidence="7" key="1">
    <citation type="submission" date="2022-03" db="EMBL/GenBank/DDBJ databases">
        <title>A functionally conserved STORR gene fusion in Papaver species that diverged 16.8 million years ago.</title>
        <authorList>
            <person name="Catania T."/>
        </authorList>
    </citation>
    <scope>NUCLEOTIDE SEQUENCE</scope>
    <source>
        <strain evidence="7">S-191538</strain>
    </source>
</reference>
<dbReference type="SUPFAM" id="SSF103473">
    <property type="entry name" value="MFS general substrate transporter"/>
    <property type="match status" value="1"/>
</dbReference>
<dbReference type="Pfam" id="PF00083">
    <property type="entry name" value="Sugar_tr"/>
    <property type="match status" value="1"/>
</dbReference>
<dbReference type="InterPro" id="IPR050814">
    <property type="entry name" value="Myo-inositol_Transporter"/>
</dbReference>
<feature type="transmembrane region" description="Helical" evidence="6">
    <location>
        <begin position="163"/>
        <end position="186"/>
    </location>
</feature>
<evidence type="ECO:0000313" key="7">
    <source>
        <dbReference type="EMBL" id="MCL7049345.1"/>
    </source>
</evidence>
<feature type="transmembrane region" description="Helical" evidence="6">
    <location>
        <begin position="227"/>
        <end position="245"/>
    </location>
</feature>
<evidence type="ECO:0000256" key="3">
    <source>
        <dbReference type="ARBA" id="ARBA00022692"/>
    </source>
</evidence>
<evidence type="ECO:0000256" key="6">
    <source>
        <dbReference type="SAM" id="Phobius"/>
    </source>
</evidence>
<sequence length="265" mass="29797">MSGFGPSDTDILFINTLLRASYGIPPIFGGFCCTFYLVVRVRKRKMLRWGLYWMLGGVLGLSFLFMVSPGFTEAVSRSESTIHFKNNTCLSYITAPDTDSWDCLTCLQASTGCGFCRGTHYNILGHSNGACLIAESNGTSKVCIDENRFWSTKHCEPNVFSRLVFLSFVIYTFSYSGSLEIVPWIINSQFYPIEVRGVYGGMAAATNWFFFLVIILLSFFFNSTLGPVFTFLLISLLSFCVLLLIKSFVPENTGFFTSARKRKRD</sequence>
<feature type="transmembrane region" description="Helical" evidence="6">
    <location>
        <begin position="20"/>
        <end position="39"/>
    </location>
</feature>
<keyword evidence="3 6" id="KW-0812">Transmembrane</keyword>
<dbReference type="AlphaFoldDB" id="A0AA41VY33"/>
<keyword evidence="5 6" id="KW-0472">Membrane</keyword>
<comment type="subcellular location">
    <subcellularLocation>
        <location evidence="1">Membrane</location>
    </subcellularLocation>
</comment>
<evidence type="ECO:0000256" key="2">
    <source>
        <dbReference type="ARBA" id="ARBA00022448"/>
    </source>
</evidence>
<gene>
    <name evidence="7" type="ORF">MKW94_025534</name>
</gene>
<dbReference type="InterPro" id="IPR005828">
    <property type="entry name" value="MFS_sugar_transport-like"/>
</dbReference>
<dbReference type="EMBL" id="JAJJMA010314907">
    <property type="protein sequence ID" value="MCL7049345.1"/>
    <property type="molecule type" value="Genomic_DNA"/>
</dbReference>
<evidence type="ECO:0000256" key="1">
    <source>
        <dbReference type="ARBA" id="ARBA00004370"/>
    </source>
</evidence>
<keyword evidence="8" id="KW-1185">Reference proteome</keyword>
<accession>A0AA41VY33</accession>
<evidence type="ECO:0000313" key="8">
    <source>
        <dbReference type="Proteomes" id="UP001177140"/>
    </source>
</evidence>
<feature type="transmembrane region" description="Helical" evidence="6">
    <location>
        <begin position="198"/>
        <end position="221"/>
    </location>
</feature>
<dbReference type="GO" id="GO:0005366">
    <property type="term" value="F:myo-inositol:proton symporter activity"/>
    <property type="evidence" value="ECO:0007669"/>
    <property type="project" value="TreeGrafter"/>
</dbReference>
<name>A0AA41VY33_PAPNU</name>
<dbReference type="InterPro" id="IPR036259">
    <property type="entry name" value="MFS_trans_sf"/>
</dbReference>
<dbReference type="PANTHER" id="PTHR48020:SF38">
    <property type="entry name" value="INOSITOL TRANSPORTER 2-RELATED"/>
    <property type="match status" value="1"/>
</dbReference>
<organism evidence="7 8">
    <name type="scientific">Papaver nudicaule</name>
    <name type="common">Iceland poppy</name>
    <dbReference type="NCBI Taxonomy" id="74823"/>
    <lineage>
        <taxon>Eukaryota</taxon>
        <taxon>Viridiplantae</taxon>
        <taxon>Streptophyta</taxon>
        <taxon>Embryophyta</taxon>
        <taxon>Tracheophyta</taxon>
        <taxon>Spermatophyta</taxon>
        <taxon>Magnoliopsida</taxon>
        <taxon>Ranunculales</taxon>
        <taxon>Papaveraceae</taxon>
        <taxon>Papaveroideae</taxon>
        <taxon>Papaver</taxon>
    </lineage>
</organism>
<dbReference type="Proteomes" id="UP001177140">
    <property type="component" value="Unassembled WGS sequence"/>
</dbReference>
<dbReference type="Gene3D" id="1.20.1250.20">
    <property type="entry name" value="MFS general substrate transporter like domains"/>
    <property type="match status" value="1"/>
</dbReference>
<keyword evidence="4 6" id="KW-1133">Transmembrane helix</keyword>
<dbReference type="PANTHER" id="PTHR48020">
    <property type="entry name" value="PROTON MYO-INOSITOL COTRANSPORTER"/>
    <property type="match status" value="1"/>
</dbReference>
<comment type="caution">
    <text evidence="7">The sequence shown here is derived from an EMBL/GenBank/DDBJ whole genome shotgun (WGS) entry which is preliminary data.</text>
</comment>
<evidence type="ECO:0000256" key="5">
    <source>
        <dbReference type="ARBA" id="ARBA00023136"/>
    </source>
</evidence>
<keyword evidence="2" id="KW-0813">Transport</keyword>
<dbReference type="GO" id="GO:0016020">
    <property type="term" value="C:membrane"/>
    <property type="evidence" value="ECO:0007669"/>
    <property type="project" value="UniProtKB-SubCell"/>
</dbReference>
<feature type="transmembrane region" description="Helical" evidence="6">
    <location>
        <begin position="51"/>
        <end position="71"/>
    </location>
</feature>
<evidence type="ECO:0000256" key="4">
    <source>
        <dbReference type="ARBA" id="ARBA00022989"/>
    </source>
</evidence>